<keyword evidence="1" id="KW-0175">Coiled coil</keyword>
<feature type="coiled-coil region" evidence="1">
    <location>
        <begin position="124"/>
        <end position="151"/>
    </location>
</feature>
<evidence type="ECO:0000313" key="3">
    <source>
        <dbReference type="EMBL" id="CAD8852214.1"/>
    </source>
</evidence>
<evidence type="ECO:0000256" key="2">
    <source>
        <dbReference type="SAM" id="MobiDB-lite"/>
    </source>
</evidence>
<reference evidence="3" key="1">
    <citation type="submission" date="2021-01" db="EMBL/GenBank/DDBJ databases">
        <authorList>
            <person name="Corre E."/>
            <person name="Pelletier E."/>
            <person name="Niang G."/>
            <person name="Scheremetjew M."/>
            <person name="Finn R."/>
            <person name="Kale V."/>
            <person name="Holt S."/>
            <person name="Cochrane G."/>
            <person name="Meng A."/>
            <person name="Brown T."/>
            <person name="Cohen L."/>
        </authorList>
    </citation>
    <scope>NUCLEOTIDE SEQUENCE</scope>
</reference>
<dbReference type="AlphaFoldDB" id="A0A7S1F8W6"/>
<name>A0A7S1F8W6_NOCSC</name>
<feature type="region of interest" description="Disordered" evidence="2">
    <location>
        <begin position="1"/>
        <end position="32"/>
    </location>
</feature>
<sequence>MTGPIWYNSAEASSQGAPHPMTSQRRSLRPQARTLVSVPNRPRQIHGADDVKRWAATRETSLGADRRCSRTSEVWDAQAEPEEAEEASVLEARSSRSSSHAGCEAHEIGELQRTLVSRSPSMFAADVQEENEQLRKKLSQLEEHHREELASKDFEGAAMEERLARLEQMMEQMVGAVQQGCQQSSPPVPLNTPMVLSASASQCESPVPLRSSSVLRTRMGTMAGCTASAVTSTSVGLGHRHQSMTQVTPPLVMHSVNYTATPVRSRATSPLASQFSQQHLGLERSWGQTPRRQRPSSVLAPSAPSPFLRQHAATAAGGLTLSARHFGV</sequence>
<organism evidence="3">
    <name type="scientific">Noctiluca scintillans</name>
    <name type="common">Sea sparkle</name>
    <name type="synonym">Red tide dinoflagellate</name>
    <dbReference type="NCBI Taxonomy" id="2966"/>
    <lineage>
        <taxon>Eukaryota</taxon>
        <taxon>Sar</taxon>
        <taxon>Alveolata</taxon>
        <taxon>Dinophyceae</taxon>
        <taxon>Noctilucales</taxon>
        <taxon>Noctilucaceae</taxon>
        <taxon>Noctiluca</taxon>
    </lineage>
</organism>
<protein>
    <submittedName>
        <fullName evidence="3">Uncharacterized protein</fullName>
    </submittedName>
</protein>
<accession>A0A7S1F8W6</accession>
<feature type="compositionally biased region" description="Polar residues" evidence="2">
    <location>
        <begin position="10"/>
        <end position="25"/>
    </location>
</feature>
<feature type="region of interest" description="Disordered" evidence="2">
    <location>
        <begin position="279"/>
        <end position="304"/>
    </location>
</feature>
<feature type="compositionally biased region" description="Low complexity" evidence="2">
    <location>
        <begin position="295"/>
        <end position="304"/>
    </location>
</feature>
<proteinExistence type="predicted"/>
<feature type="region of interest" description="Disordered" evidence="2">
    <location>
        <begin position="63"/>
        <end position="87"/>
    </location>
</feature>
<gene>
    <name evidence="3" type="ORF">NSCI0253_LOCUS26564</name>
</gene>
<dbReference type="EMBL" id="HBFQ01037618">
    <property type="protein sequence ID" value="CAD8852214.1"/>
    <property type="molecule type" value="Transcribed_RNA"/>
</dbReference>
<evidence type="ECO:0000256" key="1">
    <source>
        <dbReference type="SAM" id="Coils"/>
    </source>
</evidence>